<proteinExistence type="predicted"/>
<evidence type="ECO:0000313" key="1">
    <source>
        <dbReference type="EMBL" id="GLK63474.1"/>
    </source>
</evidence>
<dbReference type="AlphaFoldDB" id="A0AAD3NX90"/>
<evidence type="ECO:0008006" key="3">
    <source>
        <dbReference type="Google" id="ProtNLM"/>
    </source>
</evidence>
<keyword evidence="2" id="KW-1185">Reference proteome</keyword>
<dbReference type="RefSeq" id="WP_271179307.1">
    <property type="nucleotide sequence ID" value="NZ_BSFH01000017.1"/>
</dbReference>
<accession>A0AAD3NX90</accession>
<dbReference type="EMBL" id="BSFH01000017">
    <property type="protein sequence ID" value="GLK63474.1"/>
    <property type="molecule type" value="Genomic_DNA"/>
</dbReference>
<sequence>MSKSFTVQMQAFRDKTKGQMKAVLSESVQDVIEEAQRPIAQGGRMPVDTGNLRNSLISELNGVQIGTGATSYTLAAAGMEPGDIARFGWTAAYALRQELGFVGQDSLGRTYNQAGKHFVEGAADQWPQIVARNVERLK</sequence>
<evidence type="ECO:0000313" key="2">
    <source>
        <dbReference type="Proteomes" id="UP001143349"/>
    </source>
</evidence>
<organism evidence="1 2">
    <name type="scientific">Paracoccus kondratievae</name>
    <dbReference type="NCBI Taxonomy" id="135740"/>
    <lineage>
        <taxon>Bacteria</taxon>
        <taxon>Pseudomonadati</taxon>
        <taxon>Pseudomonadota</taxon>
        <taxon>Alphaproteobacteria</taxon>
        <taxon>Rhodobacterales</taxon>
        <taxon>Paracoccaceae</taxon>
        <taxon>Paracoccus</taxon>
    </lineage>
</organism>
<dbReference type="Proteomes" id="UP001143349">
    <property type="component" value="Unassembled WGS sequence"/>
</dbReference>
<name>A0AAD3NX90_9RHOB</name>
<reference evidence="1" key="1">
    <citation type="journal article" date="2014" name="Int. J. Syst. Evol. Microbiol.">
        <title>Complete genome sequence of Corynebacterium casei LMG S-19264T (=DSM 44701T), isolated from a smear-ripened cheese.</title>
        <authorList>
            <consortium name="US DOE Joint Genome Institute (JGI-PGF)"/>
            <person name="Walter F."/>
            <person name="Albersmeier A."/>
            <person name="Kalinowski J."/>
            <person name="Ruckert C."/>
        </authorList>
    </citation>
    <scope>NUCLEOTIDE SEQUENCE</scope>
    <source>
        <strain evidence="1">VKM B-2222</strain>
    </source>
</reference>
<gene>
    <name evidence="1" type="ORF">GCM10017635_09440</name>
</gene>
<reference evidence="1" key="2">
    <citation type="submission" date="2023-01" db="EMBL/GenBank/DDBJ databases">
        <authorList>
            <person name="Sun Q."/>
            <person name="Evtushenko L."/>
        </authorList>
    </citation>
    <scope>NUCLEOTIDE SEQUENCE</scope>
    <source>
        <strain evidence="1">VKM B-2222</strain>
    </source>
</reference>
<comment type="caution">
    <text evidence="1">The sequence shown here is derived from an EMBL/GenBank/DDBJ whole genome shotgun (WGS) entry which is preliminary data.</text>
</comment>
<protein>
    <recommendedName>
        <fullName evidence="3">HK97 gp10 family phage protein</fullName>
    </recommendedName>
</protein>